<evidence type="ECO:0000313" key="6">
    <source>
        <dbReference type="Proteomes" id="UP000435877"/>
    </source>
</evidence>
<dbReference type="Proteomes" id="UP000435877">
    <property type="component" value="Unassembled WGS sequence"/>
</dbReference>
<keyword evidence="3" id="KW-0281">Fimbrium</keyword>
<name>A0A5S9N6W2_9GAMM</name>
<protein>
    <submittedName>
        <fullName evidence="5">Fimbrial protein</fullName>
    </submittedName>
</protein>
<keyword evidence="2" id="KW-0488">Methylation</keyword>
<dbReference type="InterPro" id="IPR045584">
    <property type="entry name" value="Pilin-like"/>
</dbReference>
<accession>A0A5S9N6W2</accession>
<dbReference type="OrthoDB" id="5918848at2"/>
<dbReference type="PANTHER" id="PTHR30093">
    <property type="entry name" value="GENERAL SECRETION PATHWAY PROTEIN G"/>
    <property type="match status" value="1"/>
</dbReference>
<gene>
    <name evidence="5" type="primary">pilE1</name>
    <name evidence="5" type="ORF">IHBHHGIJ_00594</name>
</gene>
<dbReference type="EMBL" id="CACSIK010000001">
    <property type="protein sequence ID" value="CAA0083780.1"/>
    <property type="molecule type" value="Genomic_DNA"/>
</dbReference>
<dbReference type="RefSeq" id="WP_159267271.1">
    <property type="nucleotide sequence ID" value="NZ_CACSIK010000001.1"/>
</dbReference>
<evidence type="ECO:0000313" key="5">
    <source>
        <dbReference type="EMBL" id="CAA0083780.1"/>
    </source>
</evidence>
<feature type="transmembrane region" description="Helical" evidence="4">
    <location>
        <begin position="7"/>
        <end position="31"/>
    </location>
</feature>
<dbReference type="GO" id="GO:0009289">
    <property type="term" value="C:pilus"/>
    <property type="evidence" value="ECO:0007669"/>
    <property type="project" value="InterPro"/>
</dbReference>
<evidence type="ECO:0000256" key="1">
    <source>
        <dbReference type="ARBA" id="ARBA00005233"/>
    </source>
</evidence>
<dbReference type="Pfam" id="PF07963">
    <property type="entry name" value="N_methyl"/>
    <property type="match status" value="1"/>
</dbReference>
<dbReference type="GO" id="GO:0007155">
    <property type="term" value="P:cell adhesion"/>
    <property type="evidence" value="ECO:0007669"/>
    <property type="project" value="InterPro"/>
</dbReference>
<keyword evidence="4" id="KW-1133">Transmembrane helix</keyword>
<reference evidence="5 6" key="1">
    <citation type="submission" date="2019-11" db="EMBL/GenBank/DDBJ databases">
        <authorList>
            <person name="Holert J."/>
        </authorList>
    </citation>
    <scope>NUCLEOTIDE SEQUENCE [LARGE SCALE GENOMIC DNA]</scope>
    <source>
        <strain evidence="5">SB11_1A</strain>
    </source>
</reference>
<dbReference type="NCBIfam" id="TIGR02532">
    <property type="entry name" value="IV_pilin_GFxxxE"/>
    <property type="match status" value="1"/>
</dbReference>
<proteinExistence type="inferred from homology"/>
<evidence type="ECO:0000256" key="4">
    <source>
        <dbReference type="SAM" id="Phobius"/>
    </source>
</evidence>
<dbReference type="Gene3D" id="3.30.700.10">
    <property type="entry name" value="Glycoprotein, Type 4 Pilin"/>
    <property type="match status" value="1"/>
</dbReference>
<keyword evidence="6" id="KW-1185">Reference proteome</keyword>
<evidence type="ECO:0000256" key="3">
    <source>
        <dbReference type="RuleBase" id="RU000389"/>
    </source>
</evidence>
<dbReference type="PROSITE" id="PS00409">
    <property type="entry name" value="PROKAR_NTER_METHYL"/>
    <property type="match status" value="1"/>
</dbReference>
<evidence type="ECO:0000256" key="2">
    <source>
        <dbReference type="ARBA" id="ARBA00022481"/>
    </source>
</evidence>
<keyword evidence="4" id="KW-0472">Membrane</keyword>
<keyword evidence="4" id="KW-0812">Transmembrane</keyword>
<dbReference type="SUPFAM" id="SSF54523">
    <property type="entry name" value="Pili subunits"/>
    <property type="match status" value="1"/>
</dbReference>
<comment type="similarity">
    <text evidence="1 3">Belongs to the N-Me-Phe pilin family.</text>
</comment>
<dbReference type="Pfam" id="PF00114">
    <property type="entry name" value="Pilin"/>
    <property type="match status" value="1"/>
</dbReference>
<dbReference type="AlphaFoldDB" id="A0A5S9N6W2"/>
<dbReference type="InterPro" id="IPR001082">
    <property type="entry name" value="Pilin"/>
</dbReference>
<dbReference type="InterPro" id="IPR012902">
    <property type="entry name" value="N_methyl_site"/>
</dbReference>
<organism evidence="5 6">
    <name type="scientific">Zhongshania aliphaticivorans</name>
    <dbReference type="NCBI Taxonomy" id="1470434"/>
    <lineage>
        <taxon>Bacteria</taxon>
        <taxon>Pseudomonadati</taxon>
        <taxon>Pseudomonadota</taxon>
        <taxon>Gammaproteobacteria</taxon>
        <taxon>Cellvibrionales</taxon>
        <taxon>Spongiibacteraceae</taxon>
        <taxon>Zhongshania</taxon>
    </lineage>
</organism>
<sequence length="157" mass="16353">MKQVQQGFTLIELMIVIAIIGILAAVALPAYQDYTVRAKMSEVVLAGSACRTTISEVYQTANSGTEPGALGWGCESSTATSKYVAKVETNDDGVVIVTTQGFGDELIDEKTIELIPTDAAGVELEVGNIPTQVGGWICGPGASEPVPAKYLPGSCRG</sequence>
<dbReference type="PANTHER" id="PTHR30093:SF34">
    <property type="entry name" value="PREPILIN PEPTIDASE-DEPENDENT PROTEIN D"/>
    <property type="match status" value="1"/>
</dbReference>